<keyword evidence="2" id="KW-1185">Reference proteome</keyword>
<sequence>MPDASRAVVVSPQKSGTHLVQELLIELGYTSVGAIKQNERNTPALDHGTRLAVARTVYDDATYERCRQAGPQEFARLTDRAWHGMLFAWYQRFGQPVLSRYGAGLLQDPAAIVSAGDFWTSPFSATPAGIAWYWHQLVPGHFDGQFTNEWFAGQGPPVVLNVRDPRDCLISLINFLEGRTANGFGNFAERQIYHRILGRCGTWDEKIETALTDPHFPAVTEFADAIWLWRHPDVVRVRYEELVGPRGGGSEQAQTAAVQRVLDHLGSGRDPLEVARKLYSEASWSFYSGGQGGWRERFSPRMRAAFAERYALVLETYGYEP</sequence>
<accession>A0ABS5TDW3</accession>
<evidence type="ECO:0000313" key="2">
    <source>
        <dbReference type="Proteomes" id="UP001197247"/>
    </source>
</evidence>
<dbReference type="Gene3D" id="3.40.50.300">
    <property type="entry name" value="P-loop containing nucleotide triphosphate hydrolases"/>
    <property type="match status" value="1"/>
</dbReference>
<proteinExistence type="predicted"/>
<dbReference type="Proteomes" id="UP001197247">
    <property type="component" value="Unassembled WGS sequence"/>
</dbReference>
<dbReference type="EMBL" id="JAHBAY010000002">
    <property type="protein sequence ID" value="MBT0768283.1"/>
    <property type="molecule type" value="Genomic_DNA"/>
</dbReference>
<reference evidence="1 2" key="1">
    <citation type="submission" date="2021-05" db="EMBL/GenBank/DDBJ databases">
        <title>Kineosporia and Streptomyces sp. nov. two new marine actinobacteria isolated from Coral.</title>
        <authorList>
            <person name="Buangrab K."/>
            <person name="Sutthacheep M."/>
            <person name="Yeemin T."/>
            <person name="Harunari E."/>
            <person name="Igarashi Y."/>
            <person name="Kanchanasin P."/>
            <person name="Tanasupawat S."/>
            <person name="Phongsopitanun W."/>
        </authorList>
    </citation>
    <scope>NUCLEOTIDE SEQUENCE [LARGE SCALE GENOMIC DNA]</scope>
    <source>
        <strain evidence="1 2">J2-2</strain>
    </source>
</reference>
<name>A0ABS5TDW3_9ACTN</name>
<comment type="caution">
    <text evidence="1">The sequence shown here is derived from an EMBL/GenBank/DDBJ whole genome shotgun (WGS) entry which is preliminary data.</text>
</comment>
<dbReference type="RefSeq" id="WP_214154584.1">
    <property type="nucleotide sequence ID" value="NZ_JAHBAY010000002.1"/>
</dbReference>
<protein>
    <recommendedName>
        <fullName evidence="3">Sulfotransferase family protein</fullName>
    </recommendedName>
</protein>
<gene>
    <name evidence="1" type="ORF">KIH74_05075</name>
</gene>
<evidence type="ECO:0008006" key="3">
    <source>
        <dbReference type="Google" id="ProtNLM"/>
    </source>
</evidence>
<dbReference type="SUPFAM" id="SSF52540">
    <property type="entry name" value="P-loop containing nucleoside triphosphate hydrolases"/>
    <property type="match status" value="1"/>
</dbReference>
<dbReference type="InterPro" id="IPR027417">
    <property type="entry name" value="P-loop_NTPase"/>
</dbReference>
<evidence type="ECO:0000313" key="1">
    <source>
        <dbReference type="EMBL" id="MBT0768283.1"/>
    </source>
</evidence>
<organism evidence="1 2">
    <name type="scientific">Kineosporia corallincola</name>
    <dbReference type="NCBI Taxonomy" id="2835133"/>
    <lineage>
        <taxon>Bacteria</taxon>
        <taxon>Bacillati</taxon>
        <taxon>Actinomycetota</taxon>
        <taxon>Actinomycetes</taxon>
        <taxon>Kineosporiales</taxon>
        <taxon>Kineosporiaceae</taxon>
        <taxon>Kineosporia</taxon>
    </lineage>
</organism>